<feature type="compositionally biased region" description="Pro residues" evidence="1">
    <location>
        <begin position="230"/>
        <end position="253"/>
    </location>
</feature>
<organism evidence="2 3">
    <name type="scientific">Cerrena zonata</name>
    <dbReference type="NCBI Taxonomy" id="2478898"/>
    <lineage>
        <taxon>Eukaryota</taxon>
        <taxon>Fungi</taxon>
        <taxon>Dikarya</taxon>
        <taxon>Basidiomycota</taxon>
        <taxon>Agaricomycotina</taxon>
        <taxon>Agaricomycetes</taxon>
        <taxon>Polyporales</taxon>
        <taxon>Cerrenaceae</taxon>
        <taxon>Cerrena</taxon>
    </lineage>
</organism>
<accession>A0AAW0FBE1</accession>
<comment type="caution">
    <text evidence="2">The sequence shown here is derived from an EMBL/GenBank/DDBJ whole genome shotgun (WGS) entry which is preliminary data.</text>
</comment>
<gene>
    <name evidence="2" type="ORF">QCA50_019352</name>
</gene>
<feature type="compositionally biased region" description="Pro residues" evidence="1">
    <location>
        <begin position="190"/>
        <end position="206"/>
    </location>
</feature>
<feature type="region of interest" description="Disordered" evidence="1">
    <location>
        <begin position="129"/>
        <end position="266"/>
    </location>
</feature>
<evidence type="ECO:0000256" key="1">
    <source>
        <dbReference type="SAM" id="MobiDB-lite"/>
    </source>
</evidence>
<protein>
    <submittedName>
        <fullName evidence="2">Uncharacterized protein</fullName>
    </submittedName>
</protein>
<evidence type="ECO:0000313" key="3">
    <source>
        <dbReference type="Proteomes" id="UP001385951"/>
    </source>
</evidence>
<feature type="compositionally biased region" description="Pro residues" evidence="1">
    <location>
        <begin position="135"/>
        <end position="183"/>
    </location>
</feature>
<keyword evidence="3" id="KW-1185">Reference proteome</keyword>
<dbReference type="PRINTS" id="PR01217">
    <property type="entry name" value="PRICHEXTENSN"/>
</dbReference>
<name>A0AAW0FBE1_9APHY</name>
<dbReference type="Proteomes" id="UP001385951">
    <property type="component" value="Unassembled WGS sequence"/>
</dbReference>
<proteinExistence type="predicted"/>
<reference evidence="2 3" key="1">
    <citation type="submission" date="2022-09" db="EMBL/GenBank/DDBJ databases">
        <authorList>
            <person name="Palmer J.M."/>
        </authorList>
    </citation>
    <scope>NUCLEOTIDE SEQUENCE [LARGE SCALE GENOMIC DNA]</scope>
    <source>
        <strain evidence="2 3">DSM 7382</strain>
    </source>
</reference>
<dbReference type="AlphaFoldDB" id="A0AAW0FBE1"/>
<evidence type="ECO:0000313" key="2">
    <source>
        <dbReference type="EMBL" id="KAK7677661.1"/>
    </source>
</evidence>
<dbReference type="EMBL" id="JASBNA010000084">
    <property type="protein sequence ID" value="KAK7677661.1"/>
    <property type="molecule type" value="Genomic_DNA"/>
</dbReference>
<sequence length="266" mass="27683">MIPAERPTNSLSTFTLSFTNSHSLLVDMFSLRISSFAIVAAVLFIGQAQAAPLLATDAVAACTAPNNANPNPNVGVSCQFSLNGAPTVTGSCVDQNGKLTCVKPAVQPVTTPIVKPAATPAVQTSAPRAFNDAPVIPPPPKVSPINPPPLPKPAPRAFPDPLNVPPPNPPKDAPIPPPNPPAPRALHDAPIPPPPHPSPIPPPKPAPRAFNDGPNTPPPNGPNNNINDAPPVPQPLNSNPPPPNPPNNDQPPKQPRKRFFSPAERF</sequence>